<accession>F0TCR5</accession>
<proteinExistence type="predicted"/>
<evidence type="ECO:0000256" key="2">
    <source>
        <dbReference type="ARBA" id="ARBA00022723"/>
    </source>
</evidence>
<dbReference type="InterPro" id="IPR007202">
    <property type="entry name" value="4Fe-4S_dom"/>
</dbReference>
<reference evidence="6 7" key="2">
    <citation type="journal article" date="2014" name="Int. J. Syst. Evol. Microbiol.">
        <title>Methanobacterium paludis sp. nov. and a novel strain of Methanobacterium lacus isolated from northern peatlands.</title>
        <authorList>
            <person name="Cadillo-Quiroz H."/>
            <person name="Brauer S.L."/>
            <person name="Goodson N."/>
            <person name="Yavitt J.B."/>
            <person name="Zinder S.H."/>
        </authorList>
    </citation>
    <scope>NUCLEOTIDE SEQUENCE [LARGE SCALE GENOMIC DNA]</scope>
    <source>
        <strain evidence="6 7">AL-21</strain>
    </source>
</reference>
<evidence type="ECO:0000256" key="3">
    <source>
        <dbReference type="ARBA" id="ARBA00023004"/>
    </source>
</evidence>
<dbReference type="Gene3D" id="3.20.20.20">
    <property type="entry name" value="Dihydropteroate synthase-like"/>
    <property type="match status" value="1"/>
</dbReference>
<sequence>MSSVNSNQRSKVTKLLPGFNCGICGYARCEEFAHSLLKRKSDLGKCRFLFQEIFNENRNELEEFLRQENIITPEKKPVGVLDGYEADFILNPLPKEESCREVLYPFTRKLLKKDDIIRYRPLGCPIIHFARILDEDNGLITVHMIGPCHRMDPDSEFEYMDIGICMVGGFEGLVEGPLPSVGETVRFLPGHCMMQKVHSGVVVQVVGKRVIIEGIDLKVWAPPVKGSAD</sequence>
<gene>
    <name evidence="6" type="ordered locus">Metbo_2241</name>
</gene>
<keyword evidence="1" id="KW-0004">4Fe-4S</keyword>
<dbReference type="HOGENOM" id="CLU_087825_0_0_2"/>
<dbReference type="InterPro" id="IPR011005">
    <property type="entry name" value="Dihydropteroate_synth-like_sf"/>
</dbReference>
<organism evidence="6 7">
    <name type="scientific">Methanobacterium lacus (strain AL-21)</name>
    <dbReference type="NCBI Taxonomy" id="877455"/>
    <lineage>
        <taxon>Archaea</taxon>
        <taxon>Methanobacteriati</taxon>
        <taxon>Methanobacteriota</taxon>
        <taxon>Methanomada group</taxon>
        <taxon>Methanobacteria</taxon>
        <taxon>Methanobacteriales</taxon>
        <taxon>Methanobacteriaceae</taxon>
        <taxon>Methanobacterium</taxon>
    </lineage>
</organism>
<dbReference type="Proteomes" id="UP000007490">
    <property type="component" value="Chromosome"/>
</dbReference>
<dbReference type="PROSITE" id="PS51656">
    <property type="entry name" value="4FE4S"/>
    <property type="match status" value="1"/>
</dbReference>
<dbReference type="eggNOG" id="arCOG00295">
    <property type="taxonomic scope" value="Archaea"/>
</dbReference>
<dbReference type="PANTHER" id="PTHR36214:SF3">
    <property type="entry name" value="ACETYL-COA DECARBONYLASE_SYNTHASE COMPLEX SUBUNIT GAMMA"/>
    <property type="match status" value="1"/>
</dbReference>
<dbReference type="EMBL" id="CP002551">
    <property type="protein sequence ID" value="ADZ10455.1"/>
    <property type="molecule type" value="Genomic_DNA"/>
</dbReference>
<keyword evidence="7" id="KW-1185">Reference proteome</keyword>
<reference evidence="7" key="1">
    <citation type="submission" date="2011-02" db="EMBL/GenBank/DDBJ databases">
        <title>Complete sequence of Methanobacterium sp. AL-21.</title>
        <authorList>
            <consortium name="US DOE Joint Genome Institute"/>
            <person name="Lucas S."/>
            <person name="Copeland A."/>
            <person name="Lapidus A."/>
            <person name="Cheng J.-F."/>
            <person name="Goodwin L."/>
            <person name="Pitluck S."/>
            <person name="Chertkov O."/>
            <person name="Detter J.C."/>
            <person name="Han C."/>
            <person name="Tapia R."/>
            <person name="Land M."/>
            <person name="Hauser L."/>
            <person name="Kyrpides N."/>
            <person name="Ivanova N."/>
            <person name="Mikhailova N."/>
            <person name="Pagani I."/>
            <person name="Cadillo-Quiroz H."/>
            <person name="Imachi H."/>
            <person name="Zinder S."/>
            <person name="Liu W."/>
            <person name="Woyke T."/>
        </authorList>
    </citation>
    <scope>NUCLEOTIDE SEQUENCE [LARGE SCALE GENOMIC DNA]</scope>
    <source>
        <strain evidence="7">AL-21</strain>
    </source>
</reference>
<evidence type="ECO:0000259" key="5">
    <source>
        <dbReference type="PROSITE" id="PS51656"/>
    </source>
</evidence>
<dbReference type="RefSeq" id="WP_013645806.1">
    <property type="nucleotide sequence ID" value="NC_015216.1"/>
</dbReference>
<dbReference type="STRING" id="877455.Metbo_2241"/>
<evidence type="ECO:0000313" key="7">
    <source>
        <dbReference type="Proteomes" id="UP000007490"/>
    </source>
</evidence>
<dbReference type="OrthoDB" id="9014at2157"/>
<keyword evidence="3" id="KW-0408">Iron</keyword>
<evidence type="ECO:0000256" key="1">
    <source>
        <dbReference type="ARBA" id="ARBA00022485"/>
    </source>
</evidence>
<dbReference type="AlphaFoldDB" id="F0TCR5"/>
<dbReference type="GO" id="GO:0051539">
    <property type="term" value="F:4 iron, 4 sulfur cluster binding"/>
    <property type="evidence" value="ECO:0007669"/>
    <property type="project" value="UniProtKB-KW"/>
</dbReference>
<evidence type="ECO:0000313" key="6">
    <source>
        <dbReference type="EMBL" id="ADZ10455.1"/>
    </source>
</evidence>
<dbReference type="KEGG" id="mel:Metbo_2241"/>
<feature type="domain" description="4Fe-4S" evidence="5">
    <location>
        <begin position="1"/>
        <end position="63"/>
    </location>
</feature>
<keyword evidence="4" id="KW-0411">Iron-sulfur</keyword>
<dbReference type="Pfam" id="PF04060">
    <property type="entry name" value="FeS"/>
    <property type="match status" value="1"/>
</dbReference>
<dbReference type="PANTHER" id="PTHR36214">
    <property type="match status" value="1"/>
</dbReference>
<dbReference type="GO" id="GO:0046872">
    <property type="term" value="F:metal ion binding"/>
    <property type="evidence" value="ECO:0007669"/>
    <property type="project" value="UniProtKB-KW"/>
</dbReference>
<keyword evidence="2" id="KW-0479">Metal-binding</keyword>
<dbReference type="InterPro" id="IPR051069">
    <property type="entry name" value="ACDS_complex_subunit"/>
</dbReference>
<evidence type="ECO:0000256" key="4">
    <source>
        <dbReference type="ARBA" id="ARBA00023014"/>
    </source>
</evidence>
<dbReference type="GeneID" id="10278707"/>
<protein>
    <submittedName>
        <fullName evidence="6">Fe-S cluster domain protein</fullName>
    </submittedName>
</protein>
<name>F0TCR5_METLA</name>